<gene>
    <name evidence="1" type="ORF">BsIDN1_32830</name>
</gene>
<dbReference type="SUPFAM" id="SSF54593">
    <property type="entry name" value="Glyoxalase/Bleomycin resistance protein/Dihydroxybiphenyl dioxygenase"/>
    <property type="match status" value="1"/>
</dbReference>
<reference evidence="1 2" key="1">
    <citation type="submission" date="2019-12" db="EMBL/GenBank/DDBJ databases">
        <title>Full genome sequence of a Bacillus safensis strain isolated from commercially available natto in Indonesia.</title>
        <authorList>
            <person name="Yoshida M."/>
            <person name="Uomi M."/>
            <person name="Waturangi D."/>
            <person name="Ekaputri J.J."/>
            <person name="Setiamarga D.H.E."/>
        </authorList>
    </citation>
    <scope>NUCLEOTIDE SEQUENCE [LARGE SCALE GENOMIC DNA]</scope>
    <source>
        <strain evidence="1 2">IDN1</strain>
    </source>
</reference>
<dbReference type="AlphaFoldDB" id="A0A5S9M9X4"/>
<evidence type="ECO:0008006" key="3">
    <source>
        <dbReference type="Google" id="ProtNLM"/>
    </source>
</evidence>
<protein>
    <recommendedName>
        <fullName evidence="3">VOC domain-containing protein</fullName>
    </recommendedName>
</protein>
<evidence type="ECO:0000313" key="2">
    <source>
        <dbReference type="Proteomes" id="UP000464658"/>
    </source>
</evidence>
<organism evidence="1 2">
    <name type="scientific">Bacillus safensis</name>
    <dbReference type="NCBI Taxonomy" id="561879"/>
    <lineage>
        <taxon>Bacteria</taxon>
        <taxon>Bacillati</taxon>
        <taxon>Bacillota</taxon>
        <taxon>Bacilli</taxon>
        <taxon>Bacillales</taxon>
        <taxon>Bacillaceae</taxon>
        <taxon>Bacillus</taxon>
    </lineage>
</organism>
<proteinExistence type="predicted"/>
<dbReference type="InterPro" id="IPR029068">
    <property type="entry name" value="Glyas_Bleomycin-R_OHBP_Dase"/>
</dbReference>
<evidence type="ECO:0000313" key="1">
    <source>
        <dbReference type="EMBL" id="BBP89665.1"/>
    </source>
</evidence>
<name>A0A5S9M9X4_BACIA</name>
<dbReference type="Gene3D" id="3.10.180.10">
    <property type="entry name" value="2,3-Dihydroxybiphenyl 1,2-Dioxygenase, domain 1"/>
    <property type="match status" value="1"/>
</dbReference>
<dbReference type="EMBL" id="AP021906">
    <property type="protein sequence ID" value="BBP89665.1"/>
    <property type="molecule type" value="Genomic_DNA"/>
</dbReference>
<accession>A0A5S9M9X4</accession>
<dbReference type="Proteomes" id="UP000464658">
    <property type="component" value="Chromosome"/>
</dbReference>
<sequence length="144" mass="16957">MMMKGLYEAHLPVSDLKASIAFYEKLELTLAHENERVAFFLWIEKGKSWLGLWKVDINNFPYHPSTRHVAFQITTSSIEQIKTWLIERDISIHPMFGFSEEKQPLVLDNPPQFFMQRSIFLTQMRICLNALRRLNLIQQTTTIS</sequence>